<dbReference type="AlphaFoldDB" id="C6I0T9"/>
<sequence>MRLRELFLSLLLASGLSSCGLPSNPQTPPEVLVTALGSTTSSGEARGFAIPFGNDPGSLSSQPLPADLTLWGAAVADSTLILLARTGSSGGEFLLSPLPLSPAGPVTVTGLTGTPYALAVSGQVVVVLETTTSFPEGCLQTFSVGSLISLSLTGGSVTPLSSCQGLPPGSNPLKGGLLLPMADGVEFLVGALYGASSPLDLLLYPLSTVIDGASLSSPQNTWTTVGSYNGGTPLSGVALSSLLLLPDPTSPSVDLYQVTTLYNGGGGTLAPLSKTSLSLPAPPTLLSVDPAQNFLMAGSSGSVSLFGLGAVLSPPGTLGALGDIPALSGLSLGAMAIYTGSS</sequence>
<evidence type="ECO:0000313" key="1">
    <source>
        <dbReference type="EMBL" id="EES51539.1"/>
    </source>
</evidence>
<gene>
    <name evidence="1" type="ORF">UBAL3_95950038</name>
</gene>
<evidence type="ECO:0008006" key="3">
    <source>
        <dbReference type="Google" id="ProtNLM"/>
    </source>
</evidence>
<dbReference type="Proteomes" id="UP000009374">
    <property type="component" value="Unassembled WGS sequence"/>
</dbReference>
<reference evidence="1 2" key="1">
    <citation type="journal article" date="2009" name="Appl. Environ. Microbiol.">
        <title>Community genomic and proteomic analyses of chemoautotrophic iron-oxidizing "Leptospirillum rubarum" (Group II) and "Leptospirillum ferrodiazotrophum" (Group III) bacteria in acid mine drainage biofilms.</title>
        <authorList>
            <person name="Goltsman D.S."/>
            <person name="Denef V.J."/>
            <person name="Singer S.W."/>
            <person name="VerBerkmoes N.C."/>
            <person name="Lefsrud M."/>
            <person name="Mueller R.S."/>
            <person name="Dick G.J."/>
            <person name="Sun C.L."/>
            <person name="Wheeler K.E."/>
            <person name="Zemla A."/>
            <person name="Baker B.J."/>
            <person name="Hauser L."/>
            <person name="Land M."/>
            <person name="Shah M.B."/>
            <person name="Thelen M.P."/>
            <person name="Hettich R.L."/>
            <person name="Banfield J.F."/>
        </authorList>
    </citation>
    <scope>NUCLEOTIDE SEQUENCE [LARGE SCALE GENOMIC DNA]</scope>
</reference>
<protein>
    <recommendedName>
        <fullName evidence="3">Lipoprotein</fullName>
    </recommendedName>
</protein>
<dbReference type="EMBL" id="GG693888">
    <property type="protein sequence ID" value="EES51539.1"/>
    <property type="molecule type" value="Genomic_DNA"/>
</dbReference>
<accession>C6I0T9</accession>
<dbReference type="PROSITE" id="PS51257">
    <property type="entry name" value="PROKAR_LIPOPROTEIN"/>
    <property type="match status" value="1"/>
</dbReference>
<proteinExistence type="predicted"/>
<evidence type="ECO:0000313" key="2">
    <source>
        <dbReference type="Proteomes" id="UP000009374"/>
    </source>
</evidence>
<name>C6I0T9_9BACT</name>
<keyword evidence="2" id="KW-1185">Reference proteome</keyword>
<organism evidence="1 2">
    <name type="scientific">Leptospirillum ferrodiazotrophum</name>
    <dbReference type="NCBI Taxonomy" id="412449"/>
    <lineage>
        <taxon>Bacteria</taxon>
        <taxon>Pseudomonadati</taxon>
        <taxon>Nitrospirota</taxon>
        <taxon>Nitrospiria</taxon>
        <taxon>Nitrospirales</taxon>
        <taxon>Nitrospiraceae</taxon>
        <taxon>Leptospirillum</taxon>
    </lineage>
</organism>